<evidence type="ECO:0000256" key="2">
    <source>
        <dbReference type="SAM" id="Phobius"/>
    </source>
</evidence>
<evidence type="ECO:0000256" key="1">
    <source>
        <dbReference type="SAM" id="MobiDB-lite"/>
    </source>
</evidence>
<keyword evidence="4" id="KW-1185">Reference proteome</keyword>
<accession>A0A182V1Y8</accession>
<feature type="region of interest" description="Disordered" evidence="1">
    <location>
        <begin position="1"/>
        <end position="75"/>
    </location>
</feature>
<evidence type="ECO:0000313" key="4">
    <source>
        <dbReference type="Proteomes" id="UP000075903"/>
    </source>
</evidence>
<feature type="transmembrane region" description="Helical" evidence="2">
    <location>
        <begin position="228"/>
        <end position="253"/>
    </location>
</feature>
<protein>
    <submittedName>
        <fullName evidence="3">Uncharacterized protein</fullName>
    </submittedName>
</protein>
<sequence>MMSEEGTSGGEESAPARPIRAPSPKSPFTIGPTMRLRSTSRFSSLSSTSWLSSPSGSERPTSSEGEPMLPPSASSSSTIVIVVVGGAVVPRAPSKPSLCRPLFARLPCRGALRLAEPMTVATGGSLTITGSTGTARTIADGRYGSTTFTTTGREPSVMVDPAAAIPVVVVGRGLCCAGGSCCVPVPAKADRVTAPTVRSRFGDIGKDEPAGLLLCGFMVDDAPARFTALVLLLIVVLPLLLLTLIAVGSRRLVPPAPPTMTDEAFGAEPTTEYGGWLCLLSLPVAGATAAAAVVLVAMAVDVMIVLLLMLLHVPLVAFVGLTTLAAVENVIGCILDSDRALGSILAVTGCTRGVSCGAIAIVGGWTVCLAATFTIVAWPLTTPFDTGRIETVGGRVLLLLLLPVPIRGVCAAAGMDCGAGATTCTAGGDCSAGDRTTGATETAIAGVTAIAGSGGGGGVGGVGLATVPAAPKNDPAYFRSPHIGSKCFSFHGSSLLFSRSASERIFSCASGVNSPSASRSRHSWQARAKNSLFSPDGFSRMPFCSHCVASGSGGRSTGGSSCTSLYWYSGGRS</sequence>
<proteinExistence type="predicted"/>
<reference evidence="3" key="1">
    <citation type="submission" date="2020-05" db="UniProtKB">
        <authorList>
            <consortium name="EnsemblMetazoa"/>
        </authorList>
    </citation>
    <scope>IDENTIFICATION</scope>
    <source>
        <strain evidence="3">MAF</strain>
    </source>
</reference>
<dbReference type="AlphaFoldDB" id="A0A182V1Y8"/>
<name>A0A182V1Y8_ANOME</name>
<keyword evidence="2" id="KW-0812">Transmembrane</keyword>
<dbReference type="EnsemblMetazoa" id="AMEM007506-RA">
    <property type="protein sequence ID" value="AMEM007506-PA"/>
    <property type="gene ID" value="AMEM007506"/>
</dbReference>
<dbReference type="VEuPathDB" id="VectorBase:AMEM007506"/>
<organism evidence="3 4">
    <name type="scientific">Anopheles merus</name>
    <name type="common">Mosquito</name>
    <dbReference type="NCBI Taxonomy" id="30066"/>
    <lineage>
        <taxon>Eukaryota</taxon>
        <taxon>Metazoa</taxon>
        <taxon>Ecdysozoa</taxon>
        <taxon>Arthropoda</taxon>
        <taxon>Hexapoda</taxon>
        <taxon>Insecta</taxon>
        <taxon>Pterygota</taxon>
        <taxon>Neoptera</taxon>
        <taxon>Endopterygota</taxon>
        <taxon>Diptera</taxon>
        <taxon>Nematocera</taxon>
        <taxon>Culicoidea</taxon>
        <taxon>Culicidae</taxon>
        <taxon>Anophelinae</taxon>
        <taxon>Anopheles</taxon>
    </lineage>
</organism>
<keyword evidence="2" id="KW-1133">Transmembrane helix</keyword>
<feature type="transmembrane region" description="Helical" evidence="2">
    <location>
        <begin position="304"/>
        <end position="327"/>
    </location>
</feature>
<keyword evidence="2" id="KW-0472">Membrane</keyword>
<evidence type="ECO:0000313" key="3">
    <source>
        <dbReference type="EnsemblMetazoa" id="AMEM007506-PA"/>
    </source>
</evidence>
<feature type="transmembrane region" description="Helical" evidence="2">
    <location>
        <begin position="273"/>
        <end position="297"/>
    </location>
</feature>
<dbReference type="Proteomes" id="UP000075903">
    <property type="component" value="Unassembled WGS sequence"/>
</dbReference>